<evidence type="ECO:0000256" key="8">
    <source>
        <dbReference type="ARBA" id="ARBA00033432"/>
    </source>
</evidence>
<evidence type="ECO:0000313" key="14">
    <source>
        <dbReference type="RefSeq" id="XP_012866142.1"/>
    </source>
</evidence>
<gene>
    <name evidence="14" type="primary">Asip</name>
</gene>
<dbReference type="InParanoid" id="A0A1S3ERS3"/>
<dbReference type="GO" id="GO:0008343">
    <property type="term" value="P:adult feeding behavior"/>
    <property type="evidence" value="ECO:0007669"/>
    <property type="project" value="Ensembl"/>
</dbReference>
<evidence type="ECO:0000256" key="10">
    <source>
        <dbReference type="SAM" id="MobiDB-lite"/>
    </source>
</evidence>
<keyword evidence="7" id="KW-0325">Glycoprotein</keyword>
<dbReference type="OMA" id="CHCRFFR"/>
<dbReference type="STRING" id="10020.ENSDORP00000012944"/>
<dbReference type="SUPFAM" id="SSF57055">
    <property type="entry name" value="Agouti-related protein"/>
    <property type="match status" value="1"/>
</dbReference>
<feature type="domain" description="Agouti" evidence="12">
    <location>
        <begin position="91"/>
        <end position="130"/>
    </location>
</feature>
<evidence type="ECO:0000313" key="13">
    <source>
        <dbReference type="Proteomes" id="UP000081671"/>
    </source>
</evidence>
<evidence type="ECO:0000256" key="6">
    <source>
        <dbReference type="ARBA" id="ARBA00023157"/>
    </source>
</evidence>
<dbReference type="GeneID" id="105981496"/>
<sequence>MDITRLLLATLLVFLCFLTAYSHLAPEENSEDDKNLKNNSENPSGVSIVALNKKSKEISRNEAEERTMSSKKKAPKKEARPRPRPQRPPPCVATRDSCRPLALPCCNPCATCICRFFGSICTCRVFNYYC</sequence>
<feature type="disulfide bond" evidence="9">
    <location>
        <begin position="105"/>
        <end position="123"/>
    </location>
</feature>
<dbReference type="InterPro" id="IPR007733">
    <property type="entry name" value="Agouti"/>
</dbReference>
<dbReference type="SMART" id="SM00792">
    <property type="entry name" value="Agouti"/>
    <property type="match status" value="1"/>
</dbReference>
<comment type="subcellular location">
    <subcellularLocation>
        <location evidence="1">Secreted</location>
    </subcellularLocation>
</comment>
<dbReference type="GO" id="GO:0044725">
    <property type="term" value="P:epigenetic programming in the zygotic pronuclei"/>
    <property type="evidence" value="ECO:0007669"/>
    <property type="project" value="Ensembl"/>
</dbReference>
<feature type="chain" id="PRO_5010222688" description="Agouti-signaling protein" evidence="11">
    <location>
        <begin position="23"/>
        <end position="130"/>
    </location>
</feature>
<keyword evidence="6 9" id="KW-1015">Disulfide bond</keyword>
<keyword evidence="5" id="KW-0960">Knottin</keyword>
<dbReference type="GO" id="GO:0031781">
    <property type="term" value="F:type 3 melanocortin receptor binding"/>
    <property type="evidence" value="ECO:0007669"/>
    <property type="project" value="Ensembl"/>
</dbReference>
<dbReference type="GO" id="GO:0031782">
    <property type="term" value="F:type 4 melanocortin receptor binding"/>
    <property type="evidence" value="ECO:0007669"/>
    <property type="project" value="Ensembl"/>
</dbReference>
<dbReference type="GO" id="GO:0005615">
    <property type="term" value="C:extracellular space"/>
    <property type="evidence" value="ECO:0007669"/>
    <property type="project" value="Ensembl"/>
</dbReference>
<dbReference type="RefSeq" id="XP_012866142.1">
    <property type="nucleotide sequence ID" value="XM_013010688.1"/>
</dbReference>
<dbReference type="InterPro" id="IPR027300">
    <property type="entry name" value="Agouti_dom"/>
</dbReference>
<reference evidence="14" key="1">
    <citation type="submission" date="2025-08" db="UniProtKB">
        <authorList>
            <consortium name="RefSeq"/>
        </authorList>
    </citation>
    <scope>IDENTIFICATION</scope>
    <source>
        <tissue evidence="14">Kidney</tissue>
    </source>
</reference>
<evidence type="ECO:0000256" key="9">
    <source>
        <dbReference type="PROSITE-ProRule" id="PRU00494"/>
    </source>
</evidence>
<dbReference type="GO" id="GO:0005184">
    <property type="term" value="F:neuropeptide hormone activity"/>
    <property type="evidence" value="ECO:0007669"/>
    <property type="project" value="TreeGrafter"/>
</dbReference>
<organism evidence="13 14">
    <name type="scientific">Dipodomys ordii</name>
    <name type="common">Ord's kangaroo rat</name>
    <dbReference type="NCBI Taxonomy" id="10020"/>
    <lineage>
        <taxon>Eukaryota</taxon>
        <taxon>Metazoa</taxon>
        <taxon>Chordata</taxon>
        <taxon>Craniata</taxon>
        <taxon>Vertebrata</taxon>
        <taxon>Euteleostomi</taxon>
        <taxon>Mammalia</taxon>
        <taxon>Eutheria</taxon>
        <taxon>Euarchontoglires</taxon>
        <taxon>Glires</taxon>
        <taxon>Rodentia</taxon>
        <taxon>Castorimorpha</taxon>
        <taxon>Heteromyidae</taxon>
        <taxon>Dipodomyinae</taxon>
        <taxon>Dipodomys</taxon>
    </lineage>
</organism>
<dbReference type="PROSITE" id="PS60024">
    <property type="entry name" value="AGOUTI_1"/>
    <property type="match status" value="1"/>
</dbReference>
<evidence type="ECO:0000256" key="2">
    <source>
        <dbReference type="ARBA" id="ARBA00017885"/>
    </source>
</evidence>
<feature type="signal peptide" evidence="11">
    <location>
        <begin position="1"/>
        <end position="22"/>
    </location>
</feature>
<dbReference type="Proteomes" id="UP000081671">
    <property type="component" value="Unplaced"/>
</dbReference>
<evidence type="ECO:0000259" key="12">
    <source>
        <dbReference type="PROSITE" id="PS51150"/>
    </source>
</evidence>
<evidence type="ECO:0000256" key="11">
    <source>
        <dbReference type="SAM" id="SignalP"/>
    </source>
</evidence>
<dbReference type="GO" id="GO:0032438">
    <property type="term" value="P:melanosome organization"/>
    <property type="evidence" value="ECO:0007669"/>
    <property type="project" value="Ensembl"/>
</dbReference>
<name>A0A1S3ERS3_DIPOR</name>
<dbReference type="KEGG" id="dord:105981496"/>
<dbReference type="GO" id="GO:0032402">
    <property type="term" value="P:melanosome transport"/>
    <property type="evidence" value="ECO:0007669"/>
    <property type="project" value="Ensembl"/>
</dbReference>
<proteinExistence type="predicted"/>
<keyword evidence="3" id="KW-0964">Secreted</keyword>
<feature type="disulfide bond" evidence="9">
    <location>
        <begin position="91"/>
        <end position="106"/>
    </location>
</feature>
<feature type="region of interest" description="Disordered" evidence="10">
    <location>
        <begin position="27"/>
        <end position="94"/>
    </location>
</feature>
<dbReference type="GO" id="GO:0042438">
    <property type="term" value="P:melanin biosynthetic process"/>
    <property type="evidence" value="ECO:0007669"/>
    <property type="project" value="Ensembl"/>
</dbReference>
<feature type="compositionally biased region" description="Basic and acidic residues" evidence="10">
    <location>
        <begin position="54"/>
        <end position="68"/>
    </location>
</feature>
<evidence type="ECO:0000256" key="4">
    <source>
        <dbReference type="ARBA" id="ARBA00022729"/>
    </source>
</evidence>
<dbReference type="PANTHER" id="PTHR16551">
    <property type="entry name" value="AGOUTI RELATED"/>
    <property type="match status" value="1"/>
</dbReference>
<dbReference type="CTD" id="434"/>
<evidence type="ECO:0000256" key="5">
    <source>
        <dbReference type="ARBA" id="ARBA00022854"/>
    </source>
</evidence>
<evidence type="ECO:0000256" key="7">
    <source>
        <dbReference type="ARBA" id="ARBA00023180"/>
    </source>
</evidence>
<dbReference type="GO" id="GO:0006091">
    <property type="term" value="P:generation of precursor metabolites and energy"/>
    <property type="evidence" value="ECO:0007669"/>
    <property type="project" value="Ensembl"/>
</dbReference>
<dbReference type="GO" id="GO:0048023">
    <property type="term" value="P:positive regulation of melanin biosynthetic process"/>
    <property type="evidence" value="ECO:0007669"/>
    <property type="project" value="Ensembl"/>
</dbReference>
<keyword evidence="13" id="KW-1185">Reference proteome</keyword>
<dbReference type="Gene3D" id="4.10.760.10">
    <property type="entry name" value="Agouti domain"/>
    <property type="match status" value="1"/>
</dbReference>
<keyword evidence="4 11" id="KW-0732">Signal</keyword>
<dbReference type="GO" id="GO:0009755">
    <property type="term" value="P:hormone-mediated signaling pathway"/>
    <property type="evidence" value="ECO:0007669"/>
    <property type="project" value="InterPro"/>
</dbReference>
<accession>A0A1S3ERS3</accession>
<evidence type="ECO:0000256" key="1">
    <source>
        <dbReference type="ARBA" id="ARBA00004613"/>
    </source>
</evidence>
<dbReference type="Pfam" id="PF05039">
    <property type="entry name" value="Agouti"/>
    <property type="match status" value="1"/>
</dbReference>
<dbReference type="FunCoup" id="A0A1S3ERS3">
    <property type="interactions" value="273"/>
</dbReference>
<feature type="disulfide bond" evidence="9">
    <location>
        <begin position="114"/>
        <end position="121"/>
    </location>
</feature>
<feature type="disulfide bond" evidence="9">
    <location>
        <begin position="98"/>
        <end position="112"/>
    </location>
</feature>
<feature type="disulfide bond" evidence="9">
    <location>
        <begin position="109"/>
        <end position="130"/>
    </location>
</feature>
<dbReference type="OrthoDB" id="8717782at2759"/>
<dbReference type="AlphaFoldDB" id="A0A1S3ERS3"/>
<evidence type="ECO:0000256" key="3">
    <source>
        <dbReference type="ARBA" id="ARBA00022525"/>
    </source>
</evidence>
<dbReference type="InterPro" id="IPR036836">
    <property type="entry name" value="Agouti_dom_sf"/>
</dbReference>
<protein>
    <recommendedName>
        <fullName evidence="2">Agouti-signaling protein</fullName>
    </recommendedName>
    <alternativeName>
        <fullName evidence="8">Agouti switch protein</fullName>
    </alternativeName>
</protein>
<dbReference type="PROSITE" id="PS51150">
    <property type="entry name" value="AGOUTI_2"/>
    <property type="match status" value="1"/>
</dbReference>
<dbReference type="PANTHER" id="PTHR16551:SF1">
    <property type="entry name" value="AGOUTI-SIGNALING PROTEIN"/>
    <property type="match status" value="1"/>
</dbReference>